<proteinExistence type="predicted"/>
<dbReference type="PANTHER" id="PTHR37610">
    <property type="entry name" value="CCHC-TYPE DOMAIN-CONTAINING PROTEIN"/>
    <property type="match status" value="1"/>
</dbReference>
<sequence>MLGFNNYHSWERAVLRALTSKNKKKFVDGTIVKPAPDDLLSKAWNRCNNYVVSWINLALSPEIAQSIMWHNVAFDLWQDLKRRYCREIFSRLLSLMMNSHQSSKETSQ</sequence>
<feature type="domain" description="Retrotransposon Copia-like N-terminal" evidence="1">
    <location>
        <begin position="5"/>
        <end position="35"/>
    </location>
</feature>
<dbReference type="Pfam" id="PF14244">
    <property type="entry name" value="Retrotran_gag_3"/>
    <property type="match status" value="1"/>
</dbReference>
<name>A0A444ZH97_ARAHY</name>
<dbReference type="AlphaFoldDB" id="A0A444ZH97"/>
<accession>A0A444ZH97</accession>
<dbReference type="Proteomes" id="UP000289738">
    <property type="component" value="Chromosome B04"/>
</dbReference>
<keyword evidence="3" id="KW-1185">Reference proteome</keyword>
<gene>
    <name evidence="2" type="ORF">Ahy_B04g070479</name>
</gene>
<dbReference type="EMBL" id="SDMP01000014">
    <property type="protein sequence ID" value="RYR13544.1"/>
    <property type="molecule type" value="Genomic_DNA"/>
</dbReference>
<dbReference type="PANTHER" id="PTHR37610:SF55">
    <property type="entry name" value="RETROTRANSPOSON COPIA-LIKE N-TERMINAL DOMAIN-CONTAINING PROTEIN"/>
    <property type="match status" value="1"/>
</dbReference>
<comment type="caution">
    <text evidence="2">The sequence shown here is derived from an EMBL/GenBank/DDBJ whole genome shotgun (WGS) entry which is preliminary data.</text>
</comment>
<dbReference type="InterPro" id="IPR029472">
    <property type="entry name" value="Copia-like_N"/>
</dbReference>
<evidence type="ECO:0000259" key="1">
    <source>
        <dbReference type="Pfam" id="PF14244"/>
    </source>
</evidence>
<protein>
    <recommendedName>
        <fullName evidence="1">Retrotransposon Copia-like N-terminal domain-containing protein</fullName>
    </recommendedName>
</protein>
<evidence type="ECO:0000313" key="3">
    <source>
        <dbReference type="Proteomes" id="UP000289738"/>
    </source>
</evidence>
<evidence type="ECO:0000313" key="2">
    <source>
        <dbReference type="EMBL" id="RYR13544.1"/>
    </source>
</evidence>
<organism evidence="2 3">
    <name type="scientific">Arachis hypogaea</name>
    <name type="common">Peanut</name>
    <dbReference type="NCBI Taxonomy" id="3818"/>
    <lineage>
        <taxon>Eukaryota</taxon>
        <taxon>Viridiplantae</taxon>
        <taxon>Streptophyta</taxon>
        <taxon>Embryophyta</taxon>
        <taxon>Tracheophyta</taxon>
        <taxon>Spermatophyta</taxon>
        <taxon>Magnoliopsida</taxon>
        <taxon>eudicotyledons</taxon>
        <taxon>Gunneridae</taxon>
        <taxon>Pentapetalae</taxon>
        <taxon>rosids</taxon>
        <taxon>fabids</taxon>
        <taxon>Fabales</taxon>
        <taxon>Fabaceae</taxon>
        <taxon>Papilionoideae</taxon>
        <taxon>50 kb inversion clade</taxon>
        <taxon>dalbergioids sensu lato</taxon>
        <taxon>Dalbergieae</taxon>
        <taxon>Pterocarpus clade</taxon>
        <taxon>Arachis</taxon>
    </lineage>
</organism>
<reference evidence="2 3" key="1">
    <citation type="submission" date="2019-01" db="EMBL/GenBank/DDBJ databases">
        <title>Sequencing of cultivated peanut Arachis hypogaea provides insights into genome evolution and oil improvement.</title>
        <authorList>
            <person name="Chen X."/>
        </authorList>
    </citation>
    <scope>NUCLEOTIDE SEQUENCE [LARGE SCALE GENOMIC DNA]</scope>
    <source>
        <strain evidence="3">cv. Fuhuasheng</strain>
        <tissue evidence="2">Leaves</tissue>
    </source>
</reference>